<dbReference type="NCBIfam" id="TIGR00374">
    <property type="entry name" value="flippase-like domain"/>
    <property type="match status" value="1"/>
</dbReference>
<dbReference type="Pfam" id="PF03706">
    <property type="entry name" value="LPG_synthase_TM"/>
    <property type="match status" value="1"/>
</dbReference>
<sequence length="344" mass="38614">MKNKKNLKFLLLPVTLLLLILIIHNIGFSNLYSAIVRANLGYLILAVVLQASSILVRNLKWQIFVNGIKKAPFFSLLVMLLAGSFMDTSTPGPQVGGGPLKAYFLSKKIKVNKATCLSTVLVERITGVGALAFFGIGSMLFVLIFIQNVSLIVKILLEFVLVLIIGVPIMGYILKEKYKGKDFKGEAIISRIYYFGPFSFLRKRFKTLQTFDDYIRLKLREFAQTFSKLSHDKNKVGVNVILAFVGWILIFASTYVLFFALGHHVSFFAIMIVISLSIFLSYFLFMPGGAGITELLMISLYISFGISSTIAASVALLDRFIFYIFSLGFGYVSLIYLNFRYGKY</sequence>
<feature type="transmembrane region" description="Helical" evidence="7">
    <location>
        <begin position="292"/>
        <end position="314"/>
    </location>
</feature>
<dbReference type="EMBL" id="MT631546">
    <property type="protein sequence ID" value="QNO53582.1"/>
    <property type="molecule type" value="Genomic_DNA"/>
</dbReference>
<keyword evidence="3" id="KW-1003">Cell membrane</keyword>
<evidence type="ECO:0000256" key="5">
    <source>
        <dbReference type="ARBA" id="ARBA00022989"/>
    </source>
</evidence>
<feature type="transmembrane region" description="Helical" evidence="7">
    <location>
        <begin position="236"/>
        <end position="261"/>
    </location>
</feature>
<dbReference type="PANTHER" id="PTHR39087:SF2">
    <property type="entry name" value="UPF0104 MEMBRANE PROTEIN MJ1595"/>
    <property type="match status" value="1"/>
</dbReference>
<gene>
    <name evidence="8" type="ORF">BBDCAPAO_00019</name>
</gene>
<dbReference type="GO" id="GO:0005886">
    <property type="term" value="C:plasma membrane"/>
    <property type="evidence" value="ECO:0007669"/>
    <property type="project" value="UniProtKB-SubCell"/>
</dbReference>
<evidence type="ECO:0008006" key="9">
    <source>
        <dbReference type="Google" id="ProtNLM"/>
    </source>
</evidence>
<feature type="transmembrane region" description="Helical" evidence="7">
    <location>
        <begin position="9"/>
        <end position="28"/>
    </location>
</feature>
<evidence type="ECO:0000256" key="1">
    <source>
        <dbReference type="ARBA" id="ARBA00004651"/>
    </source>
</evidence>
<evidence type="ECO:0000256" key="6">
    <source>
        <dbReference type="ARBA" id="ARBA00023136"/>
    </source>
</evidence>
<feature type="transmembrane region" description="Helical" evidence="7">
    <location>
        <begin position="320"/>
        <end position="339"/>
    </location>
</feature>
<evidence type="ECO:0000256" key="4">
    <source>
        <dbReference type="ARBA" id="ARBA00022692"/>
    </source>
</evidence>
<proteinExistence type="inferred from homology"/>
<evidence type="ECO:0000256" key="7">
    <source>
        <dbReference type="SAM" id="Phobius"/>
    </source>
</evidence>
<dbReference type="InterPro" id="IPR022791">
    <property type="entry name" value="L-PG_synthase/AglD"/>
</dbReference>
<feature type="transmembrane region" description="Helical" evidence="7">
    <location>
        <begin position="40"/>
        <end position="59"/>
    </location>
</feature>
<comment type="subcellular location">
    <subcellularLocation>
        <location evidence="1">Cell membrane</location>
        <topology evidence="1">Multi-pass membrane protein</topology>
    </subcellularLocation>
</comment>
<evidence type="ECO:0000313" key="8">
    <source>
        <dbReference type="EMBL" id="QNO53582.1"/>
    </source>
</evidence>
<comment type="similarity">
    <text evidence="2">Belongs to the UPF0104 family.</text>
</comment>
<organism evidence="8">
    <name type="scientific">Candidatus Methanophagaceae archaeon ANME-1 ERB6</name>
    <dbReference type="NCBI Taxonomy" id="2759912"/>
    <lineage>
        <taxon>Archaea</taxon>
        <taxon>Methanobacteriati</taxon>
        <taxon>Methanobacteriota</taxon>
        <taxon>Stenosarchaea group</taxon>
        <taxon>Methanomicrobia</taxon>
        <taxon>Candidatus Methanophagales</taxon>
        <taxon>Candidatus Methanophagaceae</taxon>
    </lineage>
</organism>
<keyword evidence="5 7" id="KW-1133">Transmembrane helix</keyword>
<evidence type="ECO:0000256" key="2">
    <source>
        <dbReference type="ARBA" id="ARBA00011061"/>
    </source>
</evidence>
<protein>
    <recommendedName>
        <fullName evidence="9">Glycosyltransferase AglD</fullName>
    </recommendedName>
</protein>
<keyword evidence="6 7" id="KW-0472">Membrane</keyword>
<dbReference type="AlphaFoldDB" id="A0A7G9YZZ8"/>
<feature type="transmembrane region" description="Helical" evidence="7">
    <location>
        <begin position="125"/>
        <end position="146"/>
    </location>
</feature>
<name>A0A7G9YZZ8_9EURY</name>
<accession>A0A7G9YZZ8</accession>
<feature type="transmembrane region" description="Helical" evidence="7">
    <location>
        <begin position="152"/>
        <end position="174"/>
    </location>
</feature>
<keyword evidence="4 7" id="KW-0812">Transmembrane</keyword>
<evidence type="ECO:0000256" key="3">
    <source>
        <dbReference type="ARBA" id="ARBA00022475"/>
    </source>
</evidence>
<reference evidence="8" key="1">
    <citation type="submission" date="2020-06" db="EMBL/GenBank/DDBJ databases">
        <title>Unique genomic features of the anaerobic methanotrophic archaea.</title>
        <authorList>
            <person name="Chadwick G.L."/>
            <person name="Skennerton C.T."/>
            <person name="Laso-Perez R."/>
            <person name="Leu A.O."/>
            <person name="Speth D.R."/>
            <person name="Yu H."/>
            <person name="Morgan-Lang C."/>
            <person name="Hatzenpichler R."/>
            <person name="Goudeau D."/>
            <person name="Malmstrom R."/>
            <person name="Brazelton W.J."/>
            <person name="Woyke T."/>
            <person name="Hallam S.J."/>
            <person name="Tyson G.W."/>
            <person name="Wegener G."/>
            <person name="Boetius A."/>
            <person name="Orphan V."/>
        </authorList>
    </citation>
    <scope>NUCLEOTIDE SEQUENCE</scope>
</reference>
<dbReference type="PANTHER" id="PTHR39087">
    <property type="entry name" value="UPF0104 MEMBRANE PROTEIN MJ1595"/>
    <property type="match status" value="1"/>
</dbReference>
<feature type="transmembrane region" description="Helical" evidence="7">
    <location>
        <begin position="267"/>
        <end position="285"/>
    </location>
</feature>